<protein>
    <submittedName>
        <fullName evidence="2">DoxX family protein</fullName>
    </submittedName>
</protein>
<keyword evidence="3" id="KW-1185">Reference proteome</keyword>
<evidence type="ECO:0000313" key="2">
    <source>
        <dbReference type="EMBL" id="QKE89321.1"/>
    </source>
</evidence>
<name>A0A6M8HLW3_9PROT</name>
<dbReference type="RefSeq" id="WP_171837447.1">
    <property type="nucleotide sequence ID" value="NZ_CP053708.1"/>
</dbReference>
<dbReference type="KEGG" id="lck:HN018_04095"/>
<dbReference type="Proteomes" id="UP000500767">
    <property type="component" value="Chromosome"/>
</dbReference>
<accession>A0A6M8HLW3</accession>
<keyword evidence="1" id="KW-1133">Transmembrane helix</keyword>
<keyword evidence="1" id="KW-0812">Transmembrane</keyword>
<evidence type="ECO:0000313" key="3">
    <source>
        <dbReference type="Proteomes" id="UP000500767"/>
    </source>
</evidence>
<feature type="transmembrane region" description="Helical" evidence="1">
    <location>
        <begin position="61"/>
        <end position="80"/>
    </location>
</feature>
<proteinExistence type="predicted"/>
<keyword evidence="1" id="KW-0472">Membrane</keyword>
<feature type="transmembrane region" description="Helical" evidence="1">
    <location>
        <begin position="169"/>
        <end position="190"/>
    </location>
</feature>
<organism evidence="2 3">
    <name type="scientific">Lichenicola cladoniae</name>
    <dbReference type="NCBI Taxonomy" id="1484109"/>
    <lineage>
        <taxon>Bacteria</taxon>
        <taxon>Pseudomonadati</taxon>
        <taxon>Pseudomonadota</taxon>
        <taxon>Alphaproteobacteria</taxon>
        <taxon>Acetobacterales</taxon>
        <taxon>Acetobacteraceae</taxon>
        <taxon>Lichenicola</taxon>
    </lineage>
</organism>
<sequence>MHGDPIFDLFNFLIGNTGDYNRFGSSKYISVIFYLGLLAGGLYIAFLNWSRDPEQRTAYHFWVAAMRITAAGMWIQGTIWKLPLPVAAGFKYWLEQEAKYSSVPILAMLVHSLFIPNIALLQPVVYLLEILFTISLTLGIAVRLIGIAEVLFTLQLWLGLYNDPTEWPWTYMAIIYAHGMFAAACAGRSLGLDHLLRRGLHRVPASSQPLVARIYALSS</sequence>
<feature type="transmembrane region" description="Helical" evidence="1">
    <location>
        <begin position="100"/>
        <end position="121"/>
    </location>
</feature>
<evidence type="ECO:0000256" key="1">
    <source>
        <dbReference type="SAM" id="Phobius"/>
    </source>
</evidence>
<feature type="transmembrane region" description="Helical" evidence="1">
    <location>
        <begin position="28"/>
        <end position="49"/>
    </location>
</feature>
<reference evidence="2 3" key="1">
    <citation type="journal article" date="2014" name="World J. Microbiol. Biotechnol.">
        <title>Biodiversity and physiological characteristics of Antarctic and Arctic lichens-associated bacteria.</title>
        <authorList>
            <person name="Lee Y.M."/>
            <person name="Kim E.H."/>
            <person name="Lee H.K."/>
            <person name="Hong S.G."/>
        </authorList>
    </citation>
    <scope>NUCLEOTIDE SEQUENCE [LARGE SCALE GENOMIC DNA]</scope>
    <source>
        <strain evidence="2 3">PAMC 26569</strain>
    </source>
</reference>
<gene>
    <name evidence="2" type="ORF">HN018_04095</name>
</gene>
<dbReference type="AlphaFoldDB" id="A0A6M8HLW3"/>
<dbReference type="EMBL" id="CP053708">
    <property type="protein sequence ID" value="QKE89321.1"/>
    <property type="molecule type" value="Genomic_DNA"/>
</dbReference>
<feature type="transmembrane region" description="Helical" evidence="1">
    <location>
        <begin position="130"/>
        <end position="157"/>
    </location>
</feature>